<dbReference type="OrthoDB" id="5185819at2"/>
<dbReference type="SUPFAM" id="SSF55961">
    <property type="entry name" value="Bet v1-like"/>
    <property type="match status" value="1"/>
</dbReference>
<dbReference type="Pfam" id="PF08327">
    <property type="entry name" value="AHSA1"/>
    <property type="match status" value="1"/>
</dbReference>
<proteinExistence type="inferred from homology"/>
<organism evidence="3 4">
    <name type="scientific">Mycolicibacterium mucogenicum</name>
    <name type="common">Mycobacterium mucogenicum</name>
    <dbReference type="NCBI Taxonomy" id="56689"/>
    <lineage>
        <taxon>Bacteria</taxon>
        <taxon>Bacillati</taxon>
        <taxon>Actinomycetota</taxon>
        <taxon>Actinomycetes</taxon>
        <taxon>Mycobacteriales</taxon>
        <taxon>Mycobacteriaceae</taxon>
        <taxon>Mycolicibacterium</taxon>
    </lineage>
</organism>
<dbReference type="InterPro" id="IPR023393">
    <property type="entry name" value="START-like_dom_sf"/>
</dbReference>
<evidence type="ECO:0000313" key="4">
    <source>
        <dbReference type="Proteomes" id="UP000093898"/>
    </source>
</evidence>
<feature type="domain" description="Activator of Hsp90 ATPase homologue 1/2-like C-terminal" evidence="2">
    <location>
        <begin position="13"/>
        <end position="142"/>
    </location>
</feature>
<dbReference type="CDD" id="cd07814">
    <property type="entry name" value="SRPBCC_CalC_Aha1-like"/>
    <property type="match status" value="1"/>
</dbReference>
<evidence type="ECO:0000259" key="2">
    <source>
        <dbReference type="Pfam" id="PF08327"/>
    </source>
</evidence>
<evidence type="ECO:0000313" key="3">
    <source>
        <dbReference type="EMBL" id="OBJ36523.1"/>
    </source>
</evidence>
<protein>
    <recommendedName>
        <fullName evidence="2">Activator of Hsp90 ATPase homologue 1/2-like C-terminal domain-containing protein</fullName>
    </recommendedName>
</protein>
<dbReference type="RefSeq" id="WP_064985941.1">
    <property type="nucleotide sequence ID" value="NZ_LZLC01000246.1"/>
</dbReference>
<dbReference type="InterPro" id="IPR013538">
    <property type="entry name" value="ASHA1/2-like_C"/>
</dbReference>
<comment type="similarity">
    <text evidence="1">Belongs to the AHA1 family.</text>
</comment>
<dbReference type="Gene3D" id="3.30.530.20">
    <property type="match status" value="1"/>
</dbReference>
<name>A0A1A3GMG6_MYCMU</name>
<dbReference type="EMBL" id="LZLC01000246">
    <property type="protein sequence ID" value="OBJ36523.1"/>
    <property type="molecule type" value="Genomic_DNA"/>
</dbReference>
<gene>
    <name evidence="3" type="ORF">A5630_07060</name>
</gene>
<dbReference type="AlphaFoldDB" id="A0A1A3GMG6"/>
<evidence type="ECO:0000256" key="1">
    <source>
        <dbReference type="ARBA" id="ARBA00006817"/>
    </source>
</evidence>
<sequence length="147" mass="16333">MTDAVTLVRTFAAPQEQVYSLFVTPEYFATWFGTDQVDVPLDTFAMDVRIGGQWRAVMHLPDGTLKHWAGSFLELDAPNRVVFDLTDEPENPDRLPVTATLRPTDGGTELALVQPTPGWPAEGRAALEQGYNAFLDSMDRLLQRLPA</sequence>
<comment type="caution">
    <text evidence="3">The sequence shown here is derived from an EMBL/GenBank/DDBJ whole genome shotgun (WGS) entry which is preliminary data.</text>
</comment>
<dbReference type="STRING" id="56689.GCA_001291445_01124"/>
<dbReference type="Proteomes" id="UP000093898">
    <property type="component" value="Unassembled WGS sequence"/>
</dbReference>
<reference evidence="3 4" key="1">
    <citation type="submission" date="2016-06" db="EMBL/GenBank/DDBJ databases">
        <authorList>
            <person name="Kjaerup R.B."/>
            <person name="Dalgaard T.S."/>
            <person name="Juul-Madsen H.R."/>
        </authorList>
    </citation>
    <scope>NUCLEOTIDE SEQUENCE [LARGE SCALE GENOMIC DNA]</scope>
    <source>
        <strain evidence="3 4">1127319.6</strain>
    </source>
</reference>
<accession>A0A1A3GMG6</accession>